<dbReference type="EMBL" id="CM042025">
    <property type="protein sequence ID" value="KAI3808092.1"/>
    <property type="molecule type" value="Genomic_DNA"/>
</dbReference>
<evidence type="ECO:0000313" key="1">
    <source>
        <dbReference type="EMBL" id="KAI3808092.1"/>
    </source>
</evidence>
<protein>
    <submittedName>
        <fullName evidence="1">Uncharacterized protein</fullName>
    </submittedName>
</protein>
<evidence type="ECO:0000313" key="2">
    <source>
        <dbReference type="Proteomes" id="UP001056120"/>
    </source>
</evidence>
<proteinExistence type="predicted"/>
<gene>
    <name evidence="1" type="ORF">L1987_24035</name>
</gene>
<reference evidence="2" key="1">
    <citation type="journal article" date="2022" name="Mol. Ecol. Resour.">
        <title>The genomes of chicory, endive, great burdock and yacon provide insights into Asteraceae palaeo-polyploidization history and plant inulin production.</title>
        <authorList>
            <person name="Fan W."/>
            <person name="Wang S."/>
            <person name="Wang H."/>
            <person name="Wang A."/>
            <person name="Jiang F."/>
            <person name="Liu H."/>
            <person name="Zhao H."/>
            <person name="Xu D."/>
            <person name="Zhang Y."/>
        </authorList>
    </citation>
    <scope>NUCLEOTIDE SEQUENCE [LARGE SCALE GENOMIC DNA]</scope>
    <source>
        <strain evidence="2">cv. Yunnan</strain>
    </source>
</reference>
<sequence length="139" mass="15521">MRYWAWQYEVQCAAAAAGGAPYVVPLPFFMQPEQQPDQPLPSPPHHQSPPPSPPAAGGEGGGATDIDLEILESWNVIFMGRLFACAMIDMREVSVLLSHFIALHSILHNMFLYTLRAMYVSTVWGWVFILCFALFCVVH</sequence>
<comment type="caution">
    <text evidence="1">The sequence shown here is derived from an EMBL/GenBank/DDBJ whole genome shotgun (WGS) entry which is preliminary data.</text>
</comment>
<name>A0ACB9ILZ1_9ASTR</name>
<dbReference type="Proteomes" id="UP001056120">
    <property type="component" value="Linkage Group LG08"/>
</dbReference>
<accession>A0ACB9ILZ1</accession>
<organism evidence="1 2">
    <name type="scientific">Smallanthus sonchifolius</name>
    <dbReference type="NCBI Taxonomy" id="185202"/>
    <lineage>
        <taxon>Eukaryota</taxon>
        <taxon>Viridiplantae</taxon>
        <taxon>Streptophyta</taxon>
        <taxon>Embryophyta</taxon>
        <taxon>Tracheophyta</taxon>
        <taxon>Spermatophyta</taxon>
        <taxon>Magnoliopsida</taxon>
        <taxon>eudicotyledons</taxon>
        <taxon>Gunneridae</taxon>
        <taxon>Pentapetalae</taxon>
        <taxon>asterids</taxon>
        <taxon>campanulids</taxon>
        <taxon>Asterales</taxon>
        <taxon>Asteraceae</taxon>
        <taxon>Asteroideae</taxon>
        <taxon>Heliantheae alliance</taxon>
        <taxon>Millerieae</taxon>
        <taxon>Smallanthus</taxon>
    </lineage>
</organism>
<reference evidence="1 2" key="2">
    <citation type="journal article" date="2022" name="Mol. Ecol. Resour.">
        <title>The genomes of chicory, endive, great burdock and yacon provide insights into Asteraceae paleo-polyploidization history and plant inulin production.</title>
        <authorList>
            <person name="Fan W."/>
            <person name="Wang S."/>
            <person name="Wang H."/>
            <person name="Wang A."/>
            <person name="Jiang F."/>
            <person name="Liu H."/>
            <person name="Zhao H."/>
            <person name="Xu D."/>
            <person name="Zhang Y."/>
        </authorList>
    </citation>
    <scope>NUCLEOTIDE SEQUENCE [LARGE SCALE GENOMIC DNA]</scope>
    <source>
        <strain evidence="2">cv. Yunnan</strain>
        <tissue evidence="1">Leaves</tissue>
    </source>
</reference>
<keyword evidence="2" id="KW-1185">Reference proteome</keyword>